<evidence type="ECO:0000256" key="1">
    <source>
        <dbReference type="ARBA" id="ARBA00010928"/>
    </source>
</evidence>
<feature type="domain" description="GFO/IDH/MocA-like oxidoreductase" evidence="4">
    <location>
        <begin position="133"/>
        <end position="247"/>
    </location>
</feature>
<comment type="caution">
    <text evidence="5">The sequence shown here is derived from an EMBL/GenBank/DDBJ whole genome shotgun (WGS) entry which is preliminary data.</text>
</comment>
<comment type="similarity">
    <text evidence="1">Belongs to the Gfo/Idh/MocA family.</text>
</comment>
<dbReference type="PANTHER" id="PTHR22604:SF105">
    <property type="entry name" value="TRANS-1,2-DIHYDROBENZENE-1,2-DIOL DEHYDROGENASE"/>
    <property type="match status" value="1"/>
</dbReference>
<dbReference type="EMBL" id="BAAAZG010000047">
    <property type="protein sequence ID" value="GAA4092635.1"/>
    <property type="molecule type" value="Genomic_DNA"/>
</dbReference>
<proteinExistence type="inferred from homology"/>
<name>A0ABP7WN04_9ACTN</name>
<keyword evidence="6" id="KW-1185">Reference proteome</keyword>
<evidence type="ECO:0000259" key="4">
    <source>
        <dbReference type="Pfam" id="PF22725"/>
    </source>
</evidence>
<dbReference type="SUPFAM" id="SSF51735">
    <property type="entry name" value="NAD(P)-binding Rossmann-fold domains"/>
    <property type="match status" value="1"/>
</dbReference>
<gene>
    <name evidence="5" type="ORF">GCM10022214_62940</name>
</gene>
<dbReference type="Pfam" id="PF01408">
    <property type="entry name" value="GFO_IDH_MocA"/>
    <property type="match status" value="1"/>
</dbReference>
<evidence type="ECO:0000313" key="6">
    <source>
        <dbReference type="Proteomes" id="UP001500683"/>
    </source>
</evidence>
<dbReference type="Proteomes" id="UP001500683">
    <property type="component" value="Unassembled WGS sequence"/>
</dbReference>
<organism evidence="5 6">
    <name type="scientific">Actinomadura miaoliensis</name>
    <dbReference type="NCBI Taxonomy" id="430685"/>
    <lineage>
        <taxon>Bacteria</taxon>
        <taxon>Bacillati</taxon>
        <taxon>Actinomycetota</taxon>
        <taxon>Actinomycetes</taxon>
        <taxon>Streptosporangiales</taxon>
        <taxon>Thermomonosporaceae</taxon>
        <taxon>Actinomadura</taxon>
    </lineage>
</organism>
<accession>A0ABP7WN04</accession>
<dbReference type="Pfam" id="PF22725">
    <property type="entry name" value="GFO_IDH_MocA_C3"/>
    <property type="match status" value="1"/>
</dbReference>
<keyword evidence="2" id="KW-0560">Oxidoreductase</keyword>
<dbReference type="SUPFAM" id="SSF55347">
    <property type="entry name" value="Glyceraldehyde-3-phosphate dehydrogenase-like, C-terminal domain"/>
    <property type="match status" value="1"/>
</dbReference>
<dbReference type="InterPro" id="IPR055170">
    <property type="entry name" value="GFO_IDH_MocA-like_dom"/>
</dbReference>
<evidence type="ECO:0000259" key="3">
    <source>
        <dbReference type="Pfam" id="PF01408"/>
    </source>
</evidence>
<sequence>MEPLRVGVAGCASIALRRMLPAMAAAPRTEVVAIASRDGRRAERAARAFGCRPVTGYAALLELAEVEAVYVPLPLALHAEWTEAALRAGKHVLVEKPMTTDPARTRELLDLARRGGLVLMENVMFVHHRQHAVVRDLLDGGAIGEVRSLHAAFTVPERPDGDIRYERALGGGALWDVGVYPVRAALHLLGPELEVVGAHQRVAPGRVVDTSGAALLRSPKGVGVQVAYGLENFYTATYTVNGSEGRLTLDMAFTPPADRVPVIRVERPSGVEEMRLAPDDQVANTVAAFAEAVRTGAGSPDAEVCLRQAVLLDAIRRRAARQ</sequence>
<dbReference type="PANTHER" id="PTHR22604">
    <property type="entry name" value="OXIDOREDUCTASES"/>
    <property type="match status" value="1"/>
</dbReference>
<dbReference type="InterPro" id="IPR036291">
    <property type="entry name" value="NAD(P)-bd_dom_sf"/>
</dbReference>
<dbReference type="Gene3D" id="3.40.50.720">
    <property type="entry name" value="NAD(P)-binding Rossmann-like Domain"/>
    <property type="match status" value="1"/>
</dbReference>
<dbReference type="InterPro" id="IPR050984">
    <property type="entry name" value="Gfo/Idh/MocA_domain"/>
</dbReference>
<reference evidence="6" key="1">
    <citation type="journal article" date="2019" name="Int. J. Syst. Evol. Microbiol.">
        <title>The Global Catalogue of Microorganisms (GCM) 10K type strain sequencing project: providing services to taxonomists for standard genome sequencing and annotation.</title>
        <authorList>
            <consortium name="The Broad Institute Genomics Platform"/>
            <consortium name="The Broad Institute Genome Sequencing Center for Infectious Disease"/>
            <person name="Wu L."/>
            <person name="Ma J."/>
        </authorList>
    </citation>
    <scope>NUCLEOTIDE SEQUENCE [LARGE SCALE GENOMIC DNA]</scope>
    <source>
        <strain evidence="6">JCM 16702</strain>
    </source>
</reference>
<dbReference type="Gene3D" id="3.30.360.10">
    <property type="entry name" value="Dihydrodipicolinate Reductase, domain 2"/>
    <property type="match status" value="1"/>
</dbReference>
<dbReference type="InterPro" id="IPR000683">
    <property type="entry name" value="Gfo/Idh/MocA-like_OxRdtase_N"/>
</dbReference>
<dbReference type="RefSeq" id="WP_344954843.1">
    <property type="nucleotide sequence ID" value="NZ_BAAAZG010000047.1"/>
</dbReference>
<protein>
    <submittedName>
        <fullName evidence="5">Gfo/Idh/MocA family oxidoreductase</fullName>
    </submittedName>
</protein>
<evidence type="ECO:0000256" key="2">
    <source>
        <dbReference type="ARBA" id="ARBA00023002"/>
    </source>
</evidence>
<feature type="domain" description="Gfo/Idh/MocA-like oxidoreductase N-terminal" evidence="3">
    <location>
        <begin position="4"/>
        <end position="122"/>
    </location>
</feature>
<evidence type="ECO:0000313" key="5">
    <source>
        <dbReference type="EMBL" id="GAA4092635.1"/>
    </source>
</evidence>